<organism evidence="5 6">
    <name type="scientific">Prorocentrum cordatum</name>
    <dbReference type="NCBI Taxonomy" id="2364126"/>
    <lineage>
        <taxon>Eukaryota</taxon>
        <taxon>Sar</taxon>
        <taxon>Alveolata</taxon>
        <taxon>Dinophyceae</taxon>
        <taxon>Prorocentrales</taxon>
        <taxon>Prorocentraceae</taxon>
        <taxon>Prorocentrum</taxon>
    </lineage>
</organism>
<sequence length="260" mass="27946">MARQASARVLGLRDFADIRIARTLGKKPYLKAPRPSAELANFNFNVSHEGDWVVLASEPLCVCGVDVAAPEACRKGARTDVFDVFQEQLSPAEWAEVRRRAAEGPARPGADPTYEAFQRHWSCKEAFVKARGDGLGFEPLRRAEFSFGDGVATVVVDGRPMPRWRFFLHRLGEDHWVTVARGPPEDVVDGEGGLAATLVRRASDFSAEAWEAELAADSPAFAELCVAELVPDDRAAEFAAIVGASPGGPGPSGAVLSDAS</sequence>
<evidence type="ECO:0000313" key="6">
    <source>
        <dbReference type="Proteomes" id="UP001189429"/>
    </source>
</evidence>
<evidence type="ECO:0000256" key="1">
    <source>
        <dbReference type="ARBA" id="ARBA00013172"/>
    </source>
</evidence>
<gene>
    <name evidence="5" type="ORF">PCOR1329_LOCUS66651</name>
</gene>
<feature type="domain" description="4'-phosphopantetheinyl transferase" evidence="3">
    <location>
        <begin position="63"/>
        <end position="180"/>
    </location>
</feature>
<evidence type="ECO:0000313" key="5">
    <source>
        <dbReference type="EMBL" id="CAK0884873.1"/>
    </source>
</evidence>
<accession>A0ABN9WEU6</accession>
<dbReference type="PANTHER" id="PTHR12215">
    <property type="entry name" value="PHOSPHOPANTETHEINE TRANSFERASE"/>
    <property type="match status" value="1"/>
</dbReference>
<dbReference type="InterPro" id="IPR008278">
    <property type="entry name" value="4-PPantetheinyl_Trfase_dom"/>
</dbReference>
<dbReference type="InterPro" id="IPR037143">
    <property type="entry name" value="4-PPantetheinyl_Trfase_dom_sf"/>
</dbReference>
<dbReference type="EC" id="2.7.8.7" evidence="1"/>
<protein>
    <recommendedName>
        <fullName evidence="1">holo-[acyl-carrier-protein] synthase</fullName>
        <ecNumber evidence="1">2.7.8.7</ecNumber>
    </recommendedName>
</protein>
<evidence type="ECO:0000259" key="3">
    <source>
        <dbReference type="Pfam" id="PF01648"/>
    </source>
</evidence>
<dbReference type="Pfam" id="PF22624">
    <property type="entry name" value="AASDHPPT_N"/>
    <property type="match status" value="1"/>
</dbReference>
<dbReference type="EMBL" id="CAUYUJ010018600">
    <property type="protein sequence ID" value="CAK0884873.1"/>
    <property type="molecule type" value="Genomic_DNA"/>
</dbReference>
<dbReference type="PANTHER" id="PTHR12215:SF10">
    <property type="entry name" value="L-AMINOADIPATE-SEMIALDEHYDE DEHYDROGENASE-PHOSPHOPANTETHEINYL TRANSFERASE"/>
    <property type="match status" value="1"/>
</dbReference>
<reference evidence="5" key="1">
    <citation type="submission" date="2023-10" db="EMBL/GenBank/DDBJ databases">
        <authorList>
            <person name="Chen Y."/>
            <person name="Shah S."/>
            <person name="Dougan E. K."/>
            <person name="Thang M."/>
            <person name="Chan C."/>
        </authorList>
    </citation>
    <scope>NUCLEOTIDE SEQUENCE [LARGE SCALE GENOMIC DNA]</scope>
</reference>
<comment type="caution">
    <text evidence="5">The sequence shown here is derived from an EMBL/GenBank/DDBJ whole genome shotgun (WGS) entry which is preliminary data.</text>
</comment>
<evidence type="ECO:0000256" key="2">
    <source>
        <dbReference type="ARBA" id="ARBA00022679"/>
    </source>
</evidence>
<feature type="domain" description="4'-phosphopantetheinyl transferase N-terminal" evidence="4">
    <location>
        <begin position="2"/>
        <end position="59"/>
    </location>
</feature>
<dbReference type="InterPro" id="IPR050559">
    <property type="entry name" value="P-Pant_transferase_sf"/>
</dbReference>
<dbReference type="Proteomes" id="UP001189429">
    <property type="component" value="Unassembled WGS sequence"/>
</dbReference>
<evidence type="ECO:0000259" key="4">
    <source>
        <dbReference type="Pfam" id="PF22624"/>
    </source>
</evidence>
<dbReference type="InterPro" id="IPR055066">
    <property type="entry name" value="AASDHPPT_N"/>
</dbReference>
<keyword evidence="6" id="KW-1185">Reference proteome</keyword>
<proteinExistence type="predicted"/>
<name>A0ABN9WEU6_9DINO</name>
<keyword evidence="2" id="KW-0808">Transferase</keyword>
<dbReference type="SUPFAM" id="SSF56214">
    <property type="entry name" value="4'-phosphopantetheinyl transferase"/>
    <property type="match status" value="2"/>
</dbReference>
<dbReference type="Pfam" id="PF01648">
    <property type="entry name" value="ACPS"/>
    <property type="match status" value="1"/>
</dbReference>
<dbReference type="Gene3D" id="3.90.470.20">
    <property type="entry name" value="4'-phosphopantetheinyl transferase domain"/>
    <property type="match status" value="1"/>
</dbReference>